<dbReference type="Gene3D" id="1.10.1220.10">
    <property type="entry name" value="Met repressor-like"/>
    <property type="match status" value="1"/>
</dbReference>
<dbReference type="AlphaFoldDB" id="A0AAE3KLH7"/>
<dbReference type="GO" id="GO:0006355">
    <property type="term" value="P:regulation of DNA-templated transcription"/>
    <property type="evidence" value="ECO:0007669"/>
    <property type="project" value="InterPro"/>
</dbReference>
<dbReference type="Proteomes" id="UP001204953">
    <property type="component" value="Unassembled WGS sequence"/>
</dbReference>
<comment type="caution">
    <text evidence="1">The sequence shown here is derived from an EMBL/GenBank/DDBJ whole genome shotgun (WGS) entry which is preliminary data.</text>
</comment>
<name>A0AAE3KLH7_9CYAN</name>
<evidence type="ECO:0000313" key="2">
    <source>
        <dbReference type="Proteomes" id="UP001204953"/>
    </source>
</evidence>
<accession>A0AAE3KLH7</accession>
<protein>
    <submittedName>
        <fullName evidence="1">Uncharacterized protein</fullName>
    </submittedName>
</protein>
<reference evidence="1" key="1">
    <citation type="submission" date="2022-06" db="EMBL/GenBank/DDBJ databases">
        <title>New cyanobacteria of genus Symplocastrum in benthos of Lake Baikal.</title>
        <authorList>
            <person name="Sorokovikova E."/>
            <person name="Tikhonova I."/>
            <person name="Krasnopeev A."/>
            <person name="Evseev P."/>
            <person name="Gladkikh A."/>
            <person name="Belykh O."/>
        </authorList>
    </citation>
    <scope>NUCLEOTIDE SEQUENCE</scope>
    <source>
        <strain evidence="1">BBK-W-15</strain>
    </source>
</reference>
<proteinExistence type="predicted"/>
<keyword evidence="2" id="KW-1185">Reference proteome</keyword>
<dbReference type="InterPro" id="IPR013321">
    <property type="entry name" value="Arc_rbn_hlx_hlx"/>
</dbReference>
<sequence>MESKTEMPAKRNDPNYIQIAGDVKKEIGLRFKAVCTLQQVTLGEGLEEAIFLWLEQKAKSEKQQAVG</sequence>
<evidence type="ECO:0000313" key="1">
    <source>
        <dbReference type="EMBL" id="MCP2728084.1"/>
    </source>
</evidence>
<gene>
    <name evidence="1" type="ORF">NJ959_06290</name>
</gene>
<organism evidence="1 2">
    <name type="scientific">Limnofasciculus baicalensis BBK-W-15</name>
    <dbReference type="NCBI Taxonomy" id="2699891"/>
    <lineage>
        <taxon>Bacteria</taxon>
        <taxon>Bacillati</taxon>
        <taxon>Cyanobacteriota</taxon>
        <taxon>Cyanophyceae</taxon>
        <taxon>Coleofasciculales</taxon>
        <taxon>Coleofasciculaceae</taxon>
        <taxon>Limnofasciculus</taxon>
        <taxon>Limnofasciculus baicalensis</taxon>
    </lineage>
</organism>
<dbReference type="RefSeq" id="WP_254010885.1">
    <property type="nucleotide sequence ID" value="NZ_JAMZMM010000038.1"/>
</dbReference>
<dbReference type="EMBL" id="JAMZMM010000038">
    <property type="protein sequence ID" value="MCP2728084.1"/>
    <property type="molecule type" value="Genomic_DNA"/>
</dbReference>